<dbReference type="PANTHER" id="PTHR17985:SF8">
    <property type="entry name" value="TRANSPORT AND GOLGI ORGANIZATION PROTEIN 2 HOMOLOG"/>
    <property type="match status" value="1"/>
</dbReference>
<keyword evidence="3" id="KW-1185">Reference proteome</keyword>
<dbReference type="Proteomes" id="UP001228690">
    <property type="component" value="Chromosome"/>
</dbReference>
<dbReference type="Pfam" id="PF05742">
    <property type="entry name" value="TANGO2"/>
    <property type="match status" value="1"/>
</dbReference>
<feature type="compositionally biased region" description="Basic and acidic residues" evidence="1">
    <location>
        <begin position="199"/>
        <end position="214"/>
    </location>
</feature>
<evidence type="ECO:0000256" key="1">
    <source>
        <dbReference type="SAM" id="MobiDB-lite"/>
    </source>
</evidence>
<dbReference type="EMBL" id="CP123443">
    <property type="protein sequence ID" value="WGK68326.1"/>
    <property type="molecule type" value="Genomic_DNA"/>
</dbReference>
<sequence>MCTMSWWQEGPDFHLLFNRDELQSRKPARPPQYSQRDGQQLLAPVDADAGGTWLGAGSAGFLLCLLNYYPPHNSPGSLSYLGSPEVSFRSRGELIPLLLANPQLLQSPLADRNLSCYRPFSLISFDLRRAIVQTQGIRWDGKMLHNLPSAPGVLSSSSCFSQEVETARLAYFDRLEKDPGEGQKEDDTLSRHLRYHTSHGPELRRTVKDTHPDADSPNANSSGGNAASVCMHRGPDVAGPKLAGTTVSLSHVTARDRRFLFQYFAGSPCRGFTKDLERQNPQNWFTEGLDF</sequence>
<feature type="compositionally biased region" description="Basic and acidic residues" evidence="1">
    <location>
        <begin position="176"/>
        <end position="190"/>
    </location>
</feature>
<evidence type="ECO:0000313" key="2">
    <source>
        <dbReference type="EMBL" id="WGK68326.1"/>
    </source>
</evidence>
<protein>
    <submittedName>
        <fullName evidence="2">NRDE family protein</fullName>
    </submittedName>
</protein>
<dbReference type="RefSeq" id="WP_326926500.1">
    <property type="nucleotide sequence ID" value="NZ_CP123443.1"/>
</dbReference>
<dbReference type="PANTHER" id="PTHR17985">
    <property type="entry name" value="SER/THR-RICH PROTEIN T10 IN DGCR REGION"/>
    <property type="match status" value="1"/>
</dbReference>
<feature type="region of interest" description="Disordered" evidence="1">
    <location>
        <begin position="176"/>
        <end position="232"/>
    </location>
</feature>
<gene>
    <name evidence="2" type="ORF">P0082_07500</name>
</gene>
<proteinExistence type="predicted"/>
<reference evidence="2 3" key="1">
    <citation type="submission" date="2023-04" db="EMBL/GenBank/DDBJ databases">
        <title>Spirochaete genome identified in red abalone sample constitutes a novel genus.</title>
        <authorList>
            <person name="Sharma S.P."/>
            <person name="Purcell C.M."/>
            <person name="Hyde J.R."/>
            <person name="Severin A.J."/>
        </authorList>
    </citation>
    <scope>NUCLEOTIDE SEQUENCE [LARGE SCALE GENOMIC DNA]</scope>
    <source>
        <strain evidence="2 3">SP-2023</strain>
    </source>
</reference>
<dbReference type="InterPro" id="IPR008551">
    <property type="entry name" value="TANGO2"/>
</dbReference>
<evidence type="ECO:0000313" key="3">
    <source>
        <dbReference type="Proteomes" id="UP001228690"/>
    </source>
</evidence>
<accession>A0ABY8MEH7</accession>
<name>A0ABY8MEH7_9SPIO</name>
<organism evidence="2 3">
    <name type="scientific">Candidatus Haliotispira prima</name>
    <dbReference type="NCBI Taxonomy" id="3034016"/>
    <lineage>
        <taxon>Bacteria</taxon>
        <taxon>Pseudomonadati</taxon>
        <taxon>Spirochaetota</taxon>
        <taxon>Spirochaetia</taxon>
        <taxon>Spirochaetales</taxon>
        <taxon>Spirochaetaceae</taxon>
        <taxon>Candidatus Haliotispira</taxon>
    </lineage>
</organism>